<dbReference type="Pfam" id="PF00651">
    <property type="entry name" value="BTB"/>
    <property type="match status" value="1"/>
</dbReference>
<comment type="pathway">
    <text evidence="1">Protein modification; protein ubiquitination.</text>
</comment>
<protein>
    <recommendedName>
        <fullName evidence="3">BTB domain-containing protein</fullName>
    </recommendedName>
</protein>
<dbReference type="PROSITE" id="PS50097">
    <property type="entry name" value="BTB"/>
    <property type="match status" value="1"/>
</dbReference>
<dbReference type="AlphaFoldDB" id="A0A388MCI5"/>
<organism evidence="4 5">
    <name type="scientific">Chara braunii</name>
    <name type="common">Braun's stonewort</name>
    <dbReference type="NCBI Taxonomy" id="69332"/>
    <lineage>
        <taxon>Eukaryota</taxon>
        <taxon>Viridiplantae</taxon>
        <taxon>Streptophyta</taxon>
        <taxon>Charophyceae</taxon>
        <taxon>Charales</taxon>
        <taxon>Characeae</taxon>
        <taxon>Chara</taxon>
    </lineage>
</organism>
<keyword evidence="5" id="KW-1185">Reference proteome</keyword>
<sequence>MEWKKAGSLRAKKAKTGDNWYSLRIEEKTRPEGKQGQELLLAVQAMLTRPELLDLTFVCEESKEVRANRALLASRNEFFSKLLYGSMREGSMDRIPLPTVKARSPQVVINYLHGCPFSRTHEMSWEDVVDMYQVAEQYQVSSLCESIVFSISTGVQSGAEIGALLNVAVGRHAEKLLKAAENLVIYDAVVFDSKFFRGWKKESIVHFLKNAQFPPHVTETLIAEALLAAASNDRNIVKQEKAHVTKVEYTHTSSVMAMITEEPPAIRGDAGKVICVMDEWDQEPNILRVLERRISVTVMLIETEEQHLSCRGTTWRRSSKATSTFLSSNPHLWRRGSNRCTSYAQRYSLPCTGFTRPASPEEFHPACSSKRPGVPCLPKSRS</sequence>
<evidence type="ECO:0000259" key="3">
    <source>
        <dbReference type="PROSITE" id="PS50097"/>
    </source>
</evidence>
<evidence type="ECO:0000256" key="1">
    <source>
        <dbReference type="ARBA" id="ARBA00004906"/>
    </source>
</evidence>
<dbReference type="CDD" id="cd18186">
    <property type="entry name" value="BTB_POZ_ZBTB_KLHL-like"/>
    <property type="match status" value="1"/>
</dbReference>
<feature type="region of interest" description="Disordered" evidence="2">
    <location>
        <begin position="362"/>
        <end position="382"/>
    </location>
</feature>
<comment type="caution">
    <text evidence="4">The sequence shown here is derived from an EMBL/GenBank/DDBJ whole genome shotgun (WGS) entry which is preliminary data.</text>
</comment>
<dbReference type="SMART" id="SM00225">
    <property type="entry name" value="BTB"/>
    <property type="match status" value="1"/>
</dbReference>
<evidence type="ECO:0000313" key="4">
    <source>
        <dbReference type="EMBL" id="GBG92278.1"/>
    </source>
</evidence>
<dbReference type="Gramene" id="GBG92278">
    <property type="protein sequence ID" value="GBG92278"/>
    <property type="gene ID" value="CBR_g55047"/>
</dbReference>
<proteinExistence type="predicted"/>
<evidence type="ECO:0000313" key="5">
    <source>
        <dbReference type="Proteomes" id="UP000265515"/>
    </source>
</evidence>
<dbReference type="Gene3D" id="3.30.710.10">
    <property type="entry name" value="Potassium Channel Kv1.1, Chain A"/>
    <property type="match status" value="1"/>
</dbReference>
<dbReference type="InterPro" id="IPR011333">
    <property type="entry name" value="SKP1/BTB/POZ_sf"/>
</dbReference>
<dbReference type="Proteomes" id="UP000265515">
    <property type="component" value="Unassembled WGS sequence"/>
</dbReference>
<evidence type="ECO:0000256" key="2">
    <source>
        <dbReference type="SAM" id="MobiDB-lite"/>
    </source>
</evidence>
<accession>A0A388MCI5</accession>
<dbReference type="PANTHER" id="PTHR46306">
    <property type="entry name" value="BTB/POZ DOMAIN-CONTAINING PROTEIN 9"/>
    <property type="match status" value="1"/>
</dbReference>
<reference evidence="4 5" key="1">
    <citation type="journal article" date="2018" name="Cell">
        <title>The Chara Genome: Secondary Complexity and Implications for Plant Terrestrialization.</title>
        <authorList>
            <person name="Nishiyama T."/>
            <person name="Sakayama H."/>
            <person name="Vries J.D."/>
            <person name="Buschmann H."/>
            <person name="Saint-Marcoux D."/>
            <person name="Ullrich K.K."/>
            <person name="Haas F.B."/>
            <person name="Vanderstraeten L."/>
            <person name="Becker D."/>
            <person name="Lang D."/>
            <person name="Vosolsobe S."/>
            <person name="Rombauts S."/>
            <person name="Wilhelmsson P.K.I."/>
            <person name="Janitza P."/>
            <person name="Kern R."/>
            <person name="Heyl A."/>
            <person name="Rumpler F."/>
            <person name="Villalobos L.I.A.C."/>
            <person name="Clay J.M."/>
            <person name="Skokan R."/>
            <person name="Toyoda A."/>
            <person name="Suzuki Y."/>
            <person name="Kagoshima H."/>
            <person name="Schijlen E."/>
            <person name="Tajeshwar N."/>
            <person name="Catarino B."/>
            <person name="Hetherington A.J."/>
            <person name="Saltykova A."/>
            <person name="Bonnot C."/>
            <person name="Breuninger H."/>
            <person name="Symeonidi A."/>
            <person name="Radhakrishnan G.V."/>
            <person name="Van Nieuwerburgh F."/>
            <person name="Deforce D."/>
            <person name="Chang C."/>
            <person name="Karol K.G."/>
            <person name="Hedrich R."/>
            <person name="Ulvskov P."/>
            <person name="Glockner G."/>
            <person name="Delwiche C.F."/>
            <person name="Petrasek J."/>
            <person name="Van de Peer Y."/>
            <person name="Friml J."/>
            <person name="Beilby M."/>
            <person name="Dolan L."/>
            <person name="Kohara Y."/>
            <person name="Sugano S."/>
            <person name="Fujiyama A."/>
            <person name="Delaux P.-M."/>
            <person name="Quint M."/>
            <person name="TheiBen G."/>
            <person name="Hagemann M."/>
            <person name="Harholt J."/>
            <person name="Dunand C."/>
            <person name="Zachgo S."/>
            <person name="Langdale J."/>
            <person name="Maumus F."/>
            <person name="Straeten D.V.D."/>
            <person name="Gould S.B."/>
            <person name="Rensing S.A."/>
        </authorList>
    </citation>
    <scope>NUCLEOTIDE SEQUENCE [LARGE SCALE GENOMIC DNA]</scope>
    <source>
        <strain evidence="4 5">S276</strain>
    </source>
</reference>
<dbReference type="GO" id="GO:0005737">
    <property type="term" value="C:cytoplasm"/>
    <property type="evidence" value="ECO:0007669"/>
    <property type="project" value="TreeGrafter"/>
</dbReference>
<dbReference type="SUPFAM" id="SSF54695">
    <property type="entry name" value="POZ domain"/>
    <property type="match status" value="1"/>
</dbReference>
<dbReference type="InterPro" id="IPR000210">
    <property type="entry name" value="BTB/POZ_dom"/>
</dbReference>
<dbReference type="InterPro" id="IPR052407">
    <property type="entry name" value="BTB_POZ_domain_cont_9"/>
</dbReference>
<dbReference type="PANTHER" id="PTHR46306:SF1">
    <property type="entry name" value="BTB_POZ DOMAIN-CONTAINING PROTEIN 9"/>
    <property type="match status" value="1"/>
</dbReference>
<dbReference type="STRING" id="69332.A0A388MCI5"/>
<gene>
    <name evidence="4" type="ORF">CBR_g55047</name>
</gene>
<feature type="domain" description="BTB" evidence="3">
    <location>
        <begin position="53"/>
        <end position="113"/>
    </location>
</feature>
<dbReference type="OrthoDB" id="2311693at2759"/>
<dbReference type="EMBL" id="BFEA01001027">
    <property type="protein sequence ID" value="GBG92278.1"/>
    <property type="molecule type" value="Genomic_DNA"/>
</dbReference>
<name>A0A388MCI5_CHABU</name>